<keyword evidence="6 8" id="KW-0072">Autophagy</keyword>
<comment type="similarity">
    <text evidence="2 8">Belongs to the ATG22 family.</text>
</comment>
<evidence type="ECO:0000313" key="11">
    <source>
        <dbReference type="Proteomes" id="UP000193218"/>
    </source>
</evidence>
<proteinExistence type="inferred from homology"/>
<dbReference type="GO" id="GO:0005774">
    <property type="term" value="C:vacuolar membrane"/>
    <property type="evidence" value="ECO:0007669"/>
    <property type="project" value="UniProtKB-SubCell"/>
</dbReference>
<evidence type="ECO:0000256" key="7">
    <source>
        <dbReference type="ARBA" id="ARBA00023136"/>
    </source>
</evidence>
<keyword evidence="3 8" id="KW-0813">Transport</keyword>
<evidence type="ECO:0000256" key="4">
    <source>
        <dbReference type="ARBA" id="ARBA00022692"/>
    </source>
</evidence>
<evidence type="ECO:0000256" key="1">
    <source>
        <dbReference type="ARBA" id="ARBA00004128"/>
    </source>
</evidence>
<evidence type="ECO:0000256" key="6">
    <source>
        <dbReference type="ARBA" id="ARBA00023006"/>
    </source>
</evidence>
<dbReference type="GeneID" id="33559315"/>
<keyword evidence="5 8" id="KW-1133">Transmembrane helix</keyword>
<evidence type="ECO:0000256" key="2">
    <source>
        <dbReference type="ARBA" id="ARBA00006978"/>
    </source>
</evidence>
<keyword evidence="11" id="KW-1185">Reference proteome</keyword>
<keyword evidence="8" id="KW-0926">Vacuole</keyword>
<dbReference type="InterPro" id="IPR036259">
    <property type="entry name" value="MFS_trans_sf"/>
</dbReference>
<dbReference type="Gene3D" id="1.20.1250.20">
    <property type="entry name" value="MFS general substrate transporter like domains"/>
    <property type="match status" value="1"/>
</dbReference>
<dbReference type="SUPFAM" id="SSF103473">
    <property type="entry name" value="MFS general substrate transporter"/>
    <property type="match status" value="1"/>
</dbReference>
<feature type="transmembrane region" description="Helical" evidence="8">
    <location>
        <begin position="186"/>
        <end position="207"/>
    </location>
</feature>
<keyword evidence="7 8" id="KW-0472">Membrane</keyword>
<dbReference type="InterPro" id="IPR024671">
    <property type="entry name" value="Atg22-like"/>
</dbReference>
<feature type="transmembrane region" description="Helical" evidence="8">
    <location>
        <begin position="476"/>
        <end position="498"/>
    </location>
</feature>
<evidence type="ECO:0000256" key="8">
    <source>
        <dbReference type="RuleBase" id="RU363073"/>
    </source>
</evidence>
<dbReference type="AlphaFoldDB" id="A0A1Y1UEN9"/>
<feature type="transmembrane region" description="Helical" evidence="8">
    <location>
        <begin position="445"/>
        <end position="464"/>
    </location>
</feature>
<dbReference type="Proteomes" id="UP000193218">
    <property type="component" value="Unassembled WGS sequence"/>
</dbReference>
<keyword evidence="4 8" id="KW-0812">Transmembrane</keyword>
<dbReference type="InParanoid" id="A0A1Y1UEN9"/>
<comment type="subcellular location">
    <subcellularLocation>
        <location evidence="1 8">Vacuole membrane</location>
        <topology evidence="1 8">Multi-pass membrane protein</topology>
    </subcellularLocation>
</comment>
<dbReference type="Pfam" id="PF11700">
    <property type="entry name" value="ATG22"/>
    <property type="match status" value="1"/>
</dbReference>
<sequence length="572" mass="63216">MAAPVGTHTVNSAIAVPPIIDDDLDEKNDSTQHHDHHHGIDVDGAAVSALPDAGMSAGLGVIEQRRAIPLSGKRKPTTKWEYWTYIGFYMFQNTCPLGSQVQAIRQLTLTASHPSGFMEFAGKTVPINTAILDINGALSAAGLAVMFILGPYADYGSWKPWILIVAIIVTWGCCFGALAIKHVDQWAAANVIWAIGGLSTTVVAIFYQATFPGLARDLPKVIQSEEDVLNGLKTPEEHEKLDSMERAQLYNYCNIFGSVMGMVMYGVAIGLAKAIQGTGSIEDVIKADHWLIVFYTPLSMIFGLPYLFAMQWRPGSAIPHGVSAWTTGPRQVVYAVKSLGRLKQCLLYLIAYVFLFESIGAFLSVYFILLFETIHYSPELQIAYNMVGDVCGGLGVIGTQLVHKKFDFQIKWIMFFGTLTSNFPNLWGALGSFTSKIGFKHPWEFWFFQAWNAFTACCGIYNVTMISEVAPASKLFMFYSLFKTVVGSTGFSGPFIVAGIIDRSPKNPNVAFWFLFAIGILATIFLYFVDVKKAKIDCALWAEREAQERYSDEQRLEGQLNRETEKHVEGAA</sequence>
<feature type="transmembrane region" description="Helical" evidence="8">
    <location>
        <begin position="289"/>
        <end position="309"/>
    </location>
</feature>
<dbReference type="PANTHER" id="PTHR23519:SF5">
    <property type="entry name" value="AUTOPHAGY-RELATED PROTEIN"/>
    <property type="match status" value="1"/>
</dbReference>
<name>A0A1Y1UEN9_9TREE</name>
<dbReference type="GO" id="GO:0006914">
    <property type="term" value="P:autophagy"/>
    <property type="evidence" value="ECO:0007669"/>
    <property type="project" value="UniProtKB-KW"/>
</dbReference>
<feature type="transmembrane region" description="Helical" evidence="8">
    <location>
        <begin position="249"/>
        <end position="269"/>
    </location>
</feature>
<feature type="region of interest" description="Disordered" evidence="9">
    <location>
        <begin position="21"/>
        <end position="40"/>
    </location>
</feature>
<protein>
    <recommendedName>
        <fullName evidence="8">Autophagy-related protein</fullName>
    </recommendedName>
</protein>
<feature type="transmembrane region" description="Helical" evidence="8">
    <location>
        <begin position="130"/>
        <end position="149"/>
    </location>
</feature>
<feature type="transmembrane region" description="Helical" evidence="8">
    <location>
        <begin position="346"/>
        <end position="370"/>
    </location>
</feature>
<feature type="compositionally biased region" description="Basic and acidic residues" evidence="9">
    <location>
        <begin position="27"/>
        <end position="40"/>
    </location>
</feature>
<dbReference type="RefSeq" id="XP_021869699.1">
    <property type="nucleotide sequence ID" value="XM_022017506.1"/>
</dbReference>
<keyword evidence="8" id="KW-0029">Amino-acid transport</keyword>
<dbReference type="GO" id="GO:0006865">
    <property type="term" value="P:amino acid transport"/>
    <property type="evidence" value="ECO:0007669"/>
    <property type="project" value="UniProtKB-KW"/>
</dbReference>
<evidence type="ECO:0000313" key="10">
    <source>
        <dbReference type="EMBL" id="ORX35535.1"/>
    </source>
</evidence>
<evidence type="ECO:0000256" key="5">
    <source>
        <dbReference type="ARBA" id="ARBA00022989"/>
    </source>
</evidence>
<reference evidence="10 11" key="1">
    <citation type="submission" date="2017-03" db="EMBL/GenBank/DDBJ databases">
        <title>Widespread Adenine N6-methylation of Active Genes in Fungi.</title>
        <authorList>
            <consortium name="DOE Joint Genome Institute"/>
            <person name="Mondo S.J."/>
            <person name="Dannebaum R.O."/>
            <person name="Kuo R.C."/>
            <person name="Louie K.B."/>
            <person name="Bewick A.J."/>
            <person name="Labutti K."/>
            <person name="Haridas S."/>
            <person name="Kuo A."/>
            <person name="Salamov A."/>
            <person name="Ahrendt S.R."/>
            <person name="Lau R."/>
            <person name="Bowen B.P."/>
            <person name="Lipzen A."/>
            <person name="Sullivan W."/>
            <person name="Andreopoulos W.B."/>
            <person name="Clum A."/>
            <person name="Lindquist E."/>
            <person name="Daum C."/>
            <person name="Northen T.R."/>
            <person name="Ramamoorthy G."/>
            <person name="Schmitz R.J."/>
            <person name="Gryganskyi A."/>
            <person name="Culley D."/>
            <person name="Magnuson J."/>
            <person name="James T.Y."/>
            <person name="O'Malley M.A."/>
            <person name="Stajich J.E."/>
            <person name="Spatafora J.W."/>
            <person name="Visel A."/>
            <person name="Grigoriev I.V."/>
        </authorList>
    </citation>
    <scope>NUCLEOTIDE SEQUENCE [LARGE SCALE GENOMIC DNA]</scope>
    <source>
        <strain evidence="10 11">NRRL Y-17943</strain>
    </source>
</reference>
<accession>A0A1Y1UEN9</accession>
<evidence type="ECO:0000256" key="3">
    <source>
        <dbReference type="ARBA" id="ARBA00022448"/>
    </source>
</evidence>
<feature type="region of interest" description="Disordered" evidence="9">
    <location>
        <begin position="551"/>
        <end position="572"/>
    </location>
</feature>
<dbReference type="InterPro" id="IPR050495">
    <property type="entry name" value="ATG22/LtaA_families"/>
</dbReference>
<feature type="transmembrane region" description="Helical" evidence="8">
    <location>
        <begin position="161"/>
        <end position="180"/>
    </location>
</feature>
<dbReference type="OrthoDB" id="42657at2759"/>
<comment type="caution">
    <text evidence="10">The sequence shown here is derived from an EMBL/GenBank/DDBJ whole genome shotgun (WGS) entry which is preliminary data.</text>
</comment>
<organism evidence="10 11">
    <name type="scientific">Kockovaella imperatae</name>
    <dbReference type="NCBI Taxonomy" id="4999"/>
    <lineage>
        <taxon>Eukaryota</taxon>
        <taxon>Fungi</taxon>
        <taxon>Dikarya</taxon>
        <taxon>Basidiomycota</taxon>
        <taxon>Agaricomycotina</taxon>
        <taxon>Tremellomycetes</taxon>
        <taxon>Tremellales</taxon>
        <taxon>Cuniculitremaceae</taxon>
        <taxon>Kockovaella</taxon>
    </lineage>
</organism>
<gene>
    <name evidence="10" type="ORF">BD324DRAFT_642809</name>
</gene>
<feature type="transmembrane region" description="Helical" evidence="8">
    <location>
        <begin position="510"/>
        <end position="529"/>
    </location>
</feature>
<dbReference type="EMBL" id="NBSH01000010">
    <property type="protein sequence ID" value="ORX35535.1"/>
    <property type="molecule type" value="Genomic_DNA"/>
</dbReference>
<feature type="transmembrane region" description="Helical" evidence="8">
    <location>
        <begin position="413"/>
        <end position="433"/>
    </location>
</feature>
<dbReference type="PANTHER" id="PTHR23519">
    <property type="entry name" value="AUTOPHAGY-RELATED PROTEIN 22"/>
    <property type="match status" value="1"/>
</dbReference>
<evidence type="ECO:0000256" key="9">
    <source>
        <dbReference type="SAM" id="MobiDB-lite"/>
    </source>
</evidence>
<comment type="function">
    <text evidence="8">Vacuolar effluxer which mediate the efflux of amino acids resulting from autophagic degradation. The release of autophagic amino acids allows the maintenance of protein synthesis and viability during nitrogen starvation.</text>
</comment>
<feature type="transmembrane region" description="Helical" evidence="8">
    <location>
        <begin position="382"/>
        <end position="401"/>
    </location>
</feature>